<dbReference type="RefSeq" id="WP_015056911.1">
    <property type="nucleotide sequence ID" value="NC_019017.1"/>
</dbReference>
<dbReference type="Proteomes" id="UP000009309">
    <property type="component" value="Plasmid pFLIM01"/>
</dbReference>
<dbReference type="EMBL" id="HE805916">
    <property type="protein sequence ID" value="CCH57576.1"/>
    <property type="molecule type" value="Genomic_DNA"/>
</dbReference>
<evidence type="ECO:0000313" key="2">
    <source>
        <dbReference type="Proteomes" id="UP000009309"/>
    </source>
</evidence>
<evidence type="ECO:0000313" key="1">
    <source>
        <dbReference type="EMBL" id="CCH57576.1"/>
    </source>
</evidence>
<reference evidence="1 2" key="1">
    <citation type="journal article" date="2012" name="J. Bacteriol.">
        <title>Genome Sequence of the Filamentous Bacterium Fibrisoma limi BUZ 3T.</title>
        <authorList>
            <person name="Filippini M."/>
            <person name="Qi W."/>
            <person name="Jaenicke S."/>
            <person name="Goesmann A."/>
            <person name="Smits T.H."/>
            <person name="Bagheri H.C."/>
        </authorList>
    </citation>
    <scope>NUCLEOTIDE SEQUENCE [LARGE SCALE GENOMIC DNA]</scope>
    <source>
        <strain evidence="2">BUZ 3T</strain>
        <plasmid evidence="1 2">pFLIM01</plasmid>
    </source>
</reference>
<geneLocation type="plasmid" evidence="1 2">
    <name>pFLIM01</name>
</geneLocation>
<protein>
    <submittedName>
        <fullName evidence="1">Uncharacterized protein</fullName>
    </submittedName>
</protein>
<name>I2GTX5_9BACT</name>
<gene>
    <name evidence="1" type="ORF">BN8_p06764</name>
</gene>
<accession>I2GTX5</accession>
<keyword evidence="2" id="KW-1185">Reference proteome</keyword>
<organism evidence="1 2">
    <name type="scientific">Fibrisoma limi BUZ 3</name>
    <dbReference type="NCBI Taxonomy" id="1185876"/>
    <lineage>
        <taxon>Bacteria</taxon>
        <taxon>Pseudomonadati</taxon>
        <taxon>Bacteroidota</taxon>
        <taxon>Cytophagia</taxon>
        <taxon>Cytophagales</taxon>
        <taxon>Spirosomataceae</taxon>
        <taxon>Fibrisoma</taxon>
    </lineage>
</organism>
<dbReference type="AlphaFoldDB" id="I2GTX5"/>
<proteinExistence type="predicted"/>
<sequence>MQLVGLFDEWLETLTKFKNLLIQQVKKHGQNKVLAQIMVFDKTSQQSKPMTRSMYNARLLHSQHWPLGLVEQFAQVLACPELLMLYQKQEAIISQLPGQLSAYIKAAKTSNVFVIHLLGINQATFYAKQKSPKTWQRDELVRIEEIFTTIKSLEPPKK</sequence>
<keyword evidence="1" id="KW-0614">Plasmid</keyword>